<dbReference type="InterPro" id="IPR036460">
    <property type="entry name" value="Cu_amine_oxidase_C_sf"/>
</dbReference>
<evidence type="ECO:0000313" key="2">
    <source>
        <dbReference type="EMBL" id="KAE8971695.1"/>
    </source>
</evidence>
<dbReference type="EMBL" id="QXFV01004104">
    <property type="protein sequence ID" value="KAE8971695.1"/>
    <property type="molecule type" value="Genomic_DNA"/>
</dbReference>
<evidence type="ECO:0000313" key="5">
    <source>
        <dbReference type="Proteomes" id="UP000434957"/>
    </source>
</evidence>
<dbReference type="EMBL" id="QXFT01003353">
    <property type="protein sequence ID" value="KAE9286675.1"/>
    <property type="molecule type" value="Genomic_DNA"/>
</dbReference>
<dbReference type="GO" id="GO:0008131">
    <property type="term" value="F:primary methylamine oxidase activity"/>
    <property type="evidence" value="ECO:0007669"/>
    <property type="project" value="InterPro"/>
</dbReference>
<proteinExistence type="predicted"/>
<dbReference type="GO" id="GO:0048038">
    <property type="term" value="F:quinone binding"/>
    <property type="evidence" value="ECO:0007669"/>
    <property type="project" value="InterPro"/>
</dbReference>
<accession>A0A6A4CH42</accession>
<feature type="non-terminal residue" evidence="3">
    <location>
        <position position="29"/>
    </location>
</feature>
<dbReference type="Proteomes" id="UP000429607">
    <property type="component" value="Unassembled WGS sequence"/>
</dbReference>
<protein>
    <submittedName>
        <fullName evidence="3">Uncharacterized protein</fullName>
    </submittedName>
</protein>
<dbReference type="GO" id="GO:0009308">
    <property type="term" value="P:amine metabolic process"/>
    <property type="evidence" value="ECO:0007669"/>
    <property type="project" value="InterPro"/>
</dbReference>
<keyword evidence="5" id="KW-1185">Reference proteome</keyword>
<comment type="caution">
    <text evidence="3">The sequence shown here is derived from an EMBL/GenBank/DDBJ whole genome shotgun (WGS) entry which is preliminary data.</text>
</comment>
<dbReference type="Proteomes" id="UP000434957">
    <property type="component" value="Unassembled WGS sequence"/>
</dbReference>
<evidence type="ECO:0000256" key="1">
    <source>
        <dbReference type="SAM" id="MobiDB-lite"/>
    </source>
</evidence>
<reference evidence="3 5" key="1">
    <citation type="submission" date="2018-08" db="EMBL/GenBank/DDBJ databases">
        <title>Genomic investigation of the strawberry pathogen Phytophthora fragariae indicates pathogenicity is determined by transcriptional variation in three key races.</title>
        <authorList>
            <person name="Adams T.M."/>
            <person name="Armitage A.D."/>
            <person name="Sobczyk M.K."/>
            <person name="Bates H.J."/>
            <person name="Dunwell J.M."/>
            <person name="Nellist C.F."/>
            <person name="Harrison R.J."/>
        </authorList>
    </citation>
    <scope>NUCLEOTIDE SEQUENCE [LARGE SCALE GENOMIC DNA]</scope>
    <source>
        <strain evidence="2 4">SCRP249</strain>
        <strain evidence="3 5">SCRP333</strain>
    </source>
</reference>
<dbReference type="GO" id="GO:0005507">
    <property type="term" value="F:copper ion binding"/>
    <property type="evidence" value="ECO:0007669"/>
    <property type="project" value="InterPro"/>
</dbReference>
<evidence type="ECO:0000313" key="3">
    <source>
        <dbReference type="EMBL" id="KAE9286675.1"/>
    </source>
</evidence>
<name>A0A6A4CH42_9STRA</name>
<organism evidence="3 5">
    <name type="scientific">Phytophthora rubi</name>
    <dbReference type="NCBI Taxonomy" id="129364"/>
    <lineage>
        <taxon>Eukaryota</taxon>
        <taxon>Sar</taxon>
        <taxon>Stramenopiles</taxon>
        <taxon>Oomycota</taxon>
        <taxon>Peronosporomycetes</taxon>
        <taxon>Peronosporales</taxon>
        <taxon>Peronosporaceae</taxon>
        <taxon>Phytophthora</taxon>
    </lineage>
</organism>
<gene>
    <name evidence="2" type="ORF">PR001_g26817</name>
    <name evidence="3" type="ORF">PR003_g26257</name>
</gene>
<dbReference type="AlphaFoldDB" id="A0A6A4CH42"/>
<sequence length="29" mass="3316">MPVDYMGFSFRPDGFSDRNPTLDVPKDPN</sequence>
<evidence type="ECO:0000313" key="4">
    <source>
        <dbReference type="Proteomes" id="UP000429607"/>
    </source>
</evidence>
<dbReference type="SUPFAM" id="SSF49998">
    <property type="entry name" value="Amine oxidase catalytic domain"/>
    <property type="match status" value="1"/>
</dbReference>
<feature type="region of interest" description="Disordered" evidence="1">
    <location>
        <begin position="1"/>
        <end position="29"/>
    </location>
</feature>